<dbReference type="EMBL" id="JAGTXO010000001">
    <property type="protein sequence ID" value="KAG8471139.1"/>
    <property type="molecule type" value="Genomic_DNA"/>
</dbReference>
<feature type="region of interest" description="Disordered" evidence="1">
    <location>
        <begin position="842"/>
        <end position="899"/>
    </location>
</feature>
<feature type="compositionally biased region" description="Pro residues" evidence="1">
    <location>
        <begin position="542"/>
        <end position="552"/>
    </location>
</feature>
<feature type="region of interest" description="Disordered" evidence="1">
    <location>
        <begin position="664"/>
        <end position="685"/>
    </location>
</feature>
<feature type="compositionally biased region" description="Pro residues" evidence="1">
    <location>
        <begin position="628"/>
        <end position="645"/>
    </location>
</feature>
<feature type="transmembrane region" description="Helical" evidence="2">
    <location>
        <begin position="139"/>
        <end position="157"/>
    </location>
</feature>
<sequence>MALVRPPLALDVSQRDDDDAAEVISEVERWDACVSAPSSCRSAPTPRTTLRAHRRSSEQDISARLTELRAEARSRQIAVHAPALACGALTILVGALLGTLALAGVIWTPDMRHAGWLVLRLGATLVLVTLWPTRDSARLLVGGAVACAAAAPFPLLVEHLRAVRRPSACSAACPGACTPFGDVCVVALAEMLQAGGGAALWLTAAARLAHALAVRPALSTHKVLSTHWLVIGQALLAQGVLDLALRVLALAAARGAAVYARGGSEAALLLASAAQEAALGAALLVPGVRSAAHAWLAARGKAVTSAAGIALLHGATGDVGALARQRFTCVMADEVTIEDFQSNAARPSLVLGRTQRARLGEVDAFISHSWHDDPLAKWEALQAWRDDFKARNGGIEPSLWIDRLTIDQSNIEESLACLPLFLAGCNVLVLLAGDTYLKRLWCVIELFVFVQMGGSDAHIIPLPLAPADDALRSSGGSPPFARARSRSVAPSSAVMPTRSSASAGAAGDLPCCACRPARTPAAISPADPSAVMPTRSSGAVGAPPPPAAPAGPPTEAGVASPPPCDAPATQPPEMPSAGDPSVSASPCQTHVPKQASPRRAEARAAVCEWHAPLRLGRWQVGVTSARPHVPPGAPSGTPPRQPPWRPRVVALGAAWWLGALSGATPSGAAKQRTSRAGSRGPGRCERVSDELAELARGPPAAYDAEHHMRFFASRVESFDVRQAVCTIAEDRQRLSAVIEAGFVNLDNFNRVISGTLMRSLALAAETRRRSPLKRGISRSSSAMSAAVGSLGGSLGSFLAGSPNKSPAAHSPSKSPGGVRRQSIGEAWLMRAVAAVSPDRGRYSEGGFVGTRRSPPAPDAVRRWRSGTHAAQSVADDHITGGSAPSVSAHSPAGDAPCSSAGTTGSLRGFGYDGVSVSDAQIERLALDGLADGMLVGDSERAGCAAAQRSASPGHAAAALAAAPFEWRGSRAPKRLSSIPAEPDDALANTHGPPAHVASAAAAVPSAKPPSSVAQPKPAGTLLLVDVHAPGADECC</sequence>
<reference evidence="3" key="1">
    <citation type="submission" date="2021-05" db="EMBL/GenBank/DDBJ databases">
        <title>The genome of the haptophyte Pavlova lutheri (Diacronema luteri, Pavlovales) - a model for lipid biosynthesis in eukaryotic algae.</title>
        <authorList>
            <person name="Hulatt C.J."/>
            <person name="Posewitz M.C."/>
        </authorList>
    </citation>
    <scope>NUCLEOTIDE SEQUENCE</scope>
    <source>
        <strain evidence="3">NIVA-4/92</strain>
    </source>
</reference>
<feature type="compositionally biased region" description="Low complexity" evidence="1">
    <location>
        <begin position="992"/>
        <end position="1014"/>
    </location>
</feature>
<feature type="compositionally biased region" description="Pro residues" evidence="1">
    <location>
        <begin position="560"/>
        <end position="574"/>
    </location>
</feature>
<protein>
    <recommendedName>
        <fullName evidence="5">TIR domain-containing protein</fullName>
    </recommendedName>
</protein>
<evidence type="ECO:0000313" key="4">
    <source>
        <dbReference type="Proteomes" id="UP000751190"/>
    </source>
</evidence>
<dbReference type="Proteomes" id="UP000751190">
    <property type="component" value="Unassembled WGS sequence"/>
</dbReference>
<keyword evidence="2" id="KW-0472">Membrane</keyword>
<evidence type="ECO:0008006" key="5">
    <source>
        <dbReference type="Google" id="ProtNLM"/>
    </source>
</evidence>
<evidence type="ECO:0000256" key="1">
    <source>
        <dbReference type="SAM" id="MobiDB-lite"/>
    </source>
</evidence>
<gene>
    <name evidence="3" type="ORF">KFE25_009560</name>
</gene>
<feature type="region of interest" description="Disordered" evidence="1">
    <location>
        <begin position="974"/>
        <end position="1014"/>
    </location>
</feature>
<feature type="compositionally biased region" description="Low complexity" evidence="1">
    <location>
        <begin position="798"/>
        <end position="815"/>
    </location>
</feature>
<keyword evidence="4" id="KW-1185">Reference proteome</keyword>
<proteinExistence type="predicted"/>
<feature type="transmembrane region" description="Helical" evidence="2">
    <location>
        <begin position="83"/>
        <end position="107"/>
    </location>
</feature>
<evidence type="ECO:0000313" key="3">
    <source>
        <dbReference type="EMBL" id="KAG8471139.1"/>
    </source>
</evidence>
<feature type="region of interest" description="Disordered" evidence="1">
    <location>
        <begin position="523"/>
        <end position="599"/>
    </location>
</feature>
<organism evidence="3 4">
    <name type="scientific">Diacronema lutheri</name>
    <name type="common">Unicellular marine alga</name>
    <name type="synonym">Monochrysis lutheri</name>
    <dbReference type="NCBI Taxonomy" id="2081491"/>
    <lineage>
        <taxon>Eukaryota</taxon>
        <taxon>Haptista</taxon>
        <taxon>Haptophyta</taxon>
        <taxon>Pavlovophyceae</taxon>
        <taxon>Pavlovales</taxon>
        <taxon>Pavlovaceae</taxon>
        <taxon>Diacronema</taxon>
    </lineage>
</organism>
<comment type="caution">
    <text evidence="3">The sequence shown here is derived from an EMBL/GenBank/DDBJ whole genome shotgun (WGS) entry which is preliminary data.</text>
</comment>
<keyword evidence="2" id="KW-0812">Transmembrane</keyword>
<feature type="region of interest" description="Disordered" evidence="1">
    <location>
        <begin position="798"/>
        <end position="820"/>
    </location>
</feature>
<feature type="transmembrane region" description="Helical" evidence="2">
    <location>
        <begin position="113"/>
        <end position="132"/>
    </location>
</feature>
<feature type="compositionally biased region" description="Low complexity" evidence="1">
    <location>
        <begin position="477"/>
        <end position="494"/>
    </location>
</feature>
<feature type="region of interest" description="Disordered" evidence="1">
    <location>
        <begin position="624"/>
        <end position="645"/>
    </location>
</feature>
<accession>A0A8J5Y5P1</accession>
<evidence type="ECO:0000256" key="2">
    <source>
        <dbReference type="SAM" id="Phobius"/>
    </source>
</evidence>
<keyword evidence="2" id="KW-1133">Transmembrane helix</keyword>
<name>A0A8J5Y5P1_DIALT</name>
<dbReference type="OrthoDB" id="10660831at2759"/>
<feature type="region of interest" description="Disordered" evidence="1">
    <location>
        <begin position="473"/>
        <end position="506"/>
    </location>
</feature>
<dbReference type="AlphaFoldDB" id="A0A8J5Y5P1"/>